<dbReference type="InterPro" id="IPR042197">
    <property type="entry name" value="Apaf_helical"/>
</dbReference>
<evidence type="ECO:0000313" key="9">
    <source>
        <dbReference type="Proteomes" id="UP001168877"/>
    </source>
</evidence>
<dbReference type="InterPro" id="IPR058922">
    <property type="entry name" value="WHD_DRP"/>
</dbReference>
<feature type="domain" description="Disease resistance N-terminal" evidence="6">
    <location>
        <begin position="9"/>
        <end position="90"/>
    </location>
</feature>
<dbReference type="FunFam" id="1.10.10.10:FF:000322">
    <property type="entry name" value="Probable disease resistance protein At1g63360"/>
    <property type="match status" value="1"/>
</dbReference>
<dbReference type="InterPro" id="IPR036388">
    <property type="entry name" value="WH-like_DNA-bd_sf"/>
</dbReference>
<keyword evidence="3" id="KW-0611">Plant defense</keyword>
<dbReference type="Pfam" id="PF00931">
    <property type="entry name" value="NB-ARC"/>
    <property type="match status" value="1"/>
</dbReference>
<evidence type="ECO:0008006" key="10">
    <source>
        <dbReference type="Google" id="ProtNLM"/>
    </source>
</evidence>
<evidence type="ECO:0000256" key="3">
    <source>
        <dbReference type="ARBA" id="ARBA00022821"/>
    </source>
</evidence>
<dbReference type="Gene3D" id="1.20.5.4130">
    <property type="match status" value="1"/>
</dbReference>
<evidence type="ECO:0000256" key="1">
    <source>
        <dbReference type="ARBA" id="ARBA00022737"/>
    </source>
</evidence>
<dbReference type="Gene3D" id="3.40.50.300">
    <property type="entry name" value="P-loop containing nucleotide triphosphate hydrolases"/>
    <property type="match status" value="1"/>
</dbReference>
<dbReference type="Pfam" id="PF18052">
    <property type="entry name" value="Rx_N"/>
    <property type="match status" value="1"/>
</dbReference>
<feature type="domain" description="Disease resistance protein winged helix" evidence="7">
    <location>
        <begin position="432"/>
        <end position="502"/>
    </location>
</feature>
<feature type="domain" description="NB-ARC" evidence="5">
    <location>
        <begin position="177"/>
        <end position="345"/>
    </location>
</feature>
<dbReference type="InterPro" id="IPR027417">
    <property type="entry name" value="P-loop_NTPase"/>
</dbReference>
<dbReference type="GO" id="GO:0006952">
    <property type="term" value="P:defense response"/>
    <property type="evidence" value="ECO:0007669"/>
    <property type="project" value="UniProtKB-KW"/>
</dbReference>
<sequence length="507" mass="58432">MADAIVSVVLKQLMKVAGRQIQQEVKLVVGVDDEVKKLTSNFQTIQAVLADAEKRQVTEAAVSIWLEKLKDVSYDMDDVLDEWNTAILRSLQPEGADSVRTPERKICSCFLFPYSGLKHPVLSHDIASKIKAINDNLDAIVKEKNRYNFKSIEPPNQREESTSFIDVSKVVGRDEQNNALVDKLLRESCEEGNGLHIISIVGMGGIGKTTLAQFAYNNDEVIKNFEKRIWVCVLDPFDKLRIAIEILQNLEGHVPDLPTLQYLLEKISESLRRKKFLIVLDDVWIENDKDWEPFHHCLKNGLHGSKVLVTTRKQTTALIMKSIDKISIEGLSKEHCWSLFRQLAFFGRSDEECEKLEGIGREIVSKCKGLPLAAKTMGSLLRFKRTIKEWENILYSEMWKLKEFENDVFLPLLLSYYDLLPMVKRCFTYCAMFPKDFKFKKDELIKLWMAQGYLELEHNEELEIIGAEYFNSLAMQSFFQEFEIDDDGSLRCKMHDIVHDVAQYLKN</sequence>
<name>A0AA39SL16_ACESA</name>
<comment type="caution">
    <text evidence="8">The sequence shown here is derived from an EMBL/GenBank/DDBJ whole genome shotgun (WGS) entry which is preliminary data.</text>
</comment>
<evidence type="ECO:0000259" key="6">
    <source>
        <dbReference type="Pfam" id="PF18052"/>
    </source>
</evidence>
<dbReference type="FunFam" id="3.40.50.300:FF:001091">
    <property type="entry name" value="Probable disease resistance protein At1g61300"/>
    <property type="match status" value="1"/>
</dbReference>
<keyword evidence="1" id="KW-0677">Repeat</keyword>
<dbReference type="GO" id="GO:0043531">
    <property type="term" value="F:ADP binding"/>
    <property type="evidence" value="ECO:0007669"/>
    <property type="project" value="InterPro"/>
</dbReference>
<gene>
    <name evidence="8" type="ORF">LWI29_002551</name>
</gene>
<dbReference type="PANTHER" id="PTHR36766">
    <property type="entry name" value="PLANT BROAD-SPECTRUM MILDEW RESISTANCE PROTEIN RPW8"/>
    <property type="match status" value="1"/>
</dbReference>
<dbReference type="GO" id="GO:0005524">
    <property type="term" value="F:ATP binding"/>
    <property type="evidence" value="ECO:0007669"/>
    <property type="project" value="UniProtKB-KW"/>
</dbReference>
<dbReference type="CDD" id="cd14798">
    <property type="entry name" value="RX-CC_like"/>
    <property type="match status" value="1"/>
</dbReference>
<proteinExistence type="predicted"/>
<keyword evidence="2" id="KW-0547">Nucleotide-binding</keyword>
<evidence type="ECO:0000313" key="8">
    <source>
        <dbReference type="EMBL" id="KAK0595011.1"/>
    </source>
</evidence>
<reference evidence="8" key="1">
    <citation type="journal article" date="2022" name="Plant J.">
        <title>Strategies of tolerance reflected in two North American maple genomes.</title>
        <authorList>
            <person name="McEvoy S.L."/>
            <person name="Sezen U.U."/>
            <person name="Trouern-Trend A."/>
            <person name="McMahon S.M."/>
            <person name="Schaberg P.G."/>
            <person name="Yang J."/>
            <person name="Wegrzyn J.L."/>
            <person name="Swenson N.G."/>
        </authorList>
    </citation>
    <scope>NUCLEOTIDE SEQUENCE</scope>
    <source>
        <strain evidence="8">NS2018</strain>
    </source>
</reference>
<evidence type="ECO:0000259" key="5">
    <source>
        <dbReference type="Pfam" id="PF00931"/>
    </source>
</evidence>
<dbReference type="InterPro" id="IPR041118">
    <property type="entry name" value="Rx_N"/>
</dbReference>
<dbReference type="InterPro" id="IPR038005">
    <property type="entry name" value="RX-like_CC"/>
</dbReference>
<keyword evidence="9" id="KW-1185">Reference proteome</keyword>
<evidence type="ECO:0000259" key="7">
    <source>
        <dbReference type="Pfam" id="PF23559"/>
    </source>
</evidence>
<reference evidence="8" key="2">
    <citation type="submission" date="2023-06" db="EMBL/GenBank/DDBJ databases">
        <authorList>
            <person name="Swenson N.G."/>
            <person name="Wegrzyn J.L."/>
            <person name="Mcevoy S.L."/>
        </authorList>
    </citation>
    <scope>NUCLEOTIDE SEQUENCE</scope>
    <source>
        <strain evidence="8">NS2018</strain>
        <tissue evidence="8">Leaf</tissue>
    </source>
</reference>
<dbReference type="SUPFAM" id="SSF52540">
    <property type="entry name" value="P-loop containing nucleoside triphosphate hydrolases"/>
    <property type="match status" value="1"/>
</dbReference>
<dbReference type="Gene3D" id="1.10.10.10">
    <property type="entry name" value="Winged helix-like DNA-binding domain superfamily/Winged helix DNA-binding domain"/>
    <property type="match status" value="1"/>
</dbReference>
<dbReference type="PRINTS" id="PR00364">
    <property type="entry name" value="DISEASERSIST"/>
</dbReference>
<evidence type="ECO:0000256" key="2">
    <source>
        <dbReference type="ARBA" id="ARBA00022741"/>
    </source>
</evidence>
<dbReference type="Proteomes" id="UP001168877">
    <property type="component" value="Unassembled WGS sequence"/>
</dbReference>
<dbReference type="Pfam" id="PF23559">
    <property type="entry name" value="WHD_DRP"/>
    <property type="match status" value="1"/>
</dbReference>
<protein>
    <recommendedName>
        <fullName evidence="10">Disease resistance protein RGA3</fullName>
    </recommendedName>
</protein>
<dbReference type="InterPro" id="IPR002182">
    <property type="entry name" value="NB-ARC"/>
</dbReference>
<dbReference type="Gene3D" id="1.10.8.430">
    <property type="entry name" value="Helical domain of apoptotic protease-activating factors"/>
    <property type="match status" value="1"/>
</dbReference>
<accession>A0AA39SL16</accession>
<evidence type="ECO:0000256" key="4">
    <source>
        <dbReference type="ARBA" id="ARBA00022840"/>
    </source>
</evidence>
<keyword evidence="4" id="KW-0067">ATP-binding</keyword>
<dbReference type="PANTHER" id="PTHR36766:SF45">
    <property type="entry name" value="NB-ARC DOMAIN-CONTAINING PROTEIN"/>
    <property type="match status" value="1"/>
</dbReference>
<dbReference type="EMBL" id="JAUESC010000004">
    <property type="protein sequence ID" value="KAK0595011.1"/>
    <property type="molecule type" value="Genomic_DNA"/>
</dbReference>
<organism evidence="8 9">
    <name type="scientific">Acer saccharum</name>
    <name type="common">Sugar maple</name>
    <dbReference type="NCBI Taxonomy" id="4024"/>
    <lineage>
        <taxon>Eukaryota</taxon>
        <taxon>Viridiplantae</taxon>
        <taxon>Streptophyta</taxon>
        <taxon>Embryophyta</taxon>
        <taxon>Tracheophyta</taxon>
        <taxon>Spermatophyta</taxon>
        <taxon>Magnoliopsida</taxon>
        <taxon>eudicotyledons</taxon>
        <taxon>Gunneridae</taxon>
        <taxon>Pentapetalae</taxon>
        <taxon>rosids</taxon>
        <taxon>malvids</taxon>
        <taxon>Sapindales</taxon>
        <taxon>Sapindaceae</taxon>
        <taxon>Hippocastanoideae</taxon>
        <taxon>Acereae</taxon>
        <taxon>Acer</taxon>
    </lineage>
</organism>
<dbReference type="AlphaFoldDB" id="A0AA39SL16"/>